<dbReference type="EMBL" id="HG670442">
    <property type="protein sequence ID" value="CDI76681.1"/>
    <property type="molecule type" value="Genomic_DNA"/>
</dbReference>
<dbReference type="Pfam" id="PF19326">
    <property type="entry name" value="AMP_deaminase"/>
    <property type="match status" value="1"/>
</dbReference>
<dbReference type="OrthoDB" id="1723809at2759"/>
<proteinExistence type="inferred from homology"/>
<evidence type="ECO:0000256" key="1">
    <source>
        <dbReference type="ARBA" id="ARBA00006676"/>
    </source>
</evidence>
<name>U6G8U5_EIMAC</name>
<dbReference type="InterPro" id="IPR032466">
    <property type="entry name" value="Metal_Hydrolase"/>
</dbReference>
<dbReference type="OMA" id="WRFIGRY"/>
<gene>
    <name evidence="2" type="ORF">EAH_00019210</name>
</gene>
<evidence type="ECO:0000313" key="2">
    <source>
        <dbReference type="EMBL" id="CDI76681.1"/>
    </source>
</evidence>
<dbReference type="VEuPathDB" id="ToxoDB:EAH_00019210"/>
<sequence>MGQRSKNTRGREVYQEMELHSFSRRSSVGKEVGWDDIFRNVLSKRADSDDGVQEASGPAVVPAAPKQLFSSGVSYVKLQPSKDLAILASASDETIQAVKTLANALGHRWRFIGRYRTPRFSPAVRLVDRSVPQCNLESRVTVHDVDTEDRSWLDGSQKAFEGMSKEPLFDPFSVTPPDGCSAKFKFIDGVMHGPAQFAYRFLSPPAQQVFWDPERETPDPPLLWNPDLIPTVREYLAALQDVMIAVQDPACKTFCYRRIKFLEGKFSFHLMFNSSEMHQIQEPAYTALPPKFEDLHRKKYRTEGDTVVAMEGDQGITLKGLFQKELGFSASEASVDHLNVHALGRFLAELTKEVIADLDDRK</sequence>
<dbReference type="RefSeq" id="XP_013252828.1">
    <property type="nucleotide sequence ID" value="XM_013397374.1"/>
</dbReference>
<organism evidence="2 3">
    <name type="scientific">Eimeria acervulina</name>
    <name type="common">Coccidian parasite</name>
    <dbReference type="NCBI Taxonomy" id="5801"/>
    <lineage>
        <taxon>Eukaryota</taxon>
        <taxon>Sar</taxon>
        <taxon>Alveolata</taxon>
        <taxon>Apicomplexa</taxon>
        <taxon>Conoidasida</taxon>
        <taxon>Coccidia</taxon>
        <taxon>Eucoccidiorida</taxon>
        <taxon>Eimeriorina</taxon>
        <taxon>Eimeriidae</taxon>
        <taxon>Eimeria</taxon>
    </lineage>
</organism>
<dbReference type="GeneID" id="25269991"/>
<evidence type="ECO:0000313" key="3">
    <source>
        <dbReference type="Proteomes" id="UP000018050"/>
    </source>
</evidence>
<accession>U6G8U5</accession>
<dbReference type="GO" id="GO:0005829">
    <property type="term" value="C:cytosol"/>
    <property type="evidence" value="ECO:0007669"/>
    <property type="project" value="TreeGrafter"/>
</dbReference>
<protein>
    <submittedName>
        <fullName evidence="2">Uncharacterized protein</fullName>
    </submittedName>
</protein>
<keyword evidence="3" id="KW-1185">Reference proteome</keyword>
<dbReference type="Gene3D" id="3.20.20.140">
    <property type="entry name" value="Metal-dependent hydrolases"/>
    <property type="match status" value="1"/>
</dbReference>
<dbReference type="PANTHER" id="PTHR11359:SF0">
    <property type="entry name" value="AMP DEAMINASE"/>
    <property type="match status" value="1"/>
</dbReference>
<dbReference type="GO" id="GO:0032264">
    <property type="term" value="P:IMP salvage"/>
    <property type="evidence" value="ECO:0007669"/>
    <property type="project" value="InterPro"/>
</dbReference>
<dbReference type="Proteomes" id="UP000018050">
    <property type="component" value="Unassembled WGS sequence"/>
</dbReference>
<reference evidence="2" key="1">
    <citation type="submission" date="2013-10" db="EMBL/GenBank/DDBJ databases">
        <title>Genomic analysis of the causative agents of coccidiosis in chickens.</title>
        <authorList>
            <person name="Reid A.J."/>
            <person name="Blake D."/>
            <person name="Billington K."/>
            <person name="Browne H."/>
            <person name="Dunn M."/>
            <person name="Hung S."/>
            <person name="Kawahara F."/>
            <person name="Miranda-Saavedra D."/>
            <person name="Mourier T."/>
            <person name="Nagra H."/>
            <person name="Otto T.D."/>
            <person name="Rawlings N."/>
            <person name="Sanchez A."/>
            <person name="Sanders M."/>
            <person name="Subramaniam C."/>
            <person name="Tay Y."/>
            <person name="Dear P."/>
            <person name="Doerig C."/>
            <person name="Gruber A."/>
            <person name="Parkinson J."/>
            <person name="Shirley M."/>
            <person name="Wan K.L."/>
            <person name="Berriman M."/>
            <person name="Tomley F."/>
            <person name="Pain A."/>
        </authorList>
    </citation>
    <scope>NUCLEOTIDE SEQUENCE</scope>
    <source>
        <strain evidence="2">Houghton</strain>
    </source>
</reference>
<dbReference type="Gene3D" id="4.10.800.20">
    <property type="match status" value="1"/>
</dbReference>
<dbReference type="SUPFAM" id="SSF51556">
    <property type="entry name" value="Metallo-dependent hydrolases"/>
    <property type="match status" value="1"/>
</dbReference>
<comment type="similarity">
    <text evidence="1">Belongs to the metallo-dependent hydrolases superfamily. Adenosine and AMP deaminases family.</text>
</comment>
<dbReference type="PANTHER" id="PTHR11359">
    <property type="entry name" value="AMP DEAMINASE"/>
    <property type="match status" value="1"/>
</dbReference>
<dbReference type="InterPro" id="IPR006329">
    <property type="entry name" value="AMPD"/>
</dbReference>
<dbReference type="GO" id="GO:0003876">
    <property type="term" value="F:AMP deaminase activity"/>
    <property type="evidence" value="ECO:0007669"/>
    <property type="project" value="InterPro"/>
</dbReference>
<dbReference type="AlphaFoldDB" id="U6G8U5"/>
<reference evidence="2" key="2">
    <citation type="submission" date="2013-10" db="EMBL/GenBank/DDBJ databases">
        <authorList>
            <person name="Aslett M."/>
        </authorList>
    </citation>
    <scope>NUCLEOTIDE SEQUENCE</scope>
    <source>
        <strain evidence="2">Houghton</strain>
    </source>
</reference>
<dbReference type="GO" id="GO:0046033">
    <property type="term" value="P:AMP metabolic process"/>
    <property type="evidence" value="ECO:0007669"/>
    <property type="project" value="TreeGrafter"/>
</dbReference>